<gene>
    <name evidence="2" type="ORF">UFOPK3564_01646</name>
</gene>
<dbReference type="Pfam" id="PF20058">
    <property type="entry name" value="DUF6457"/>
    <property type="match status" value="1"/>
</dbReference>
<name>A0A6J7HJX4_9ZZZZ</name>
<dbReference type="EMBL" id="CAFBMK010000088">
    <property type="protein sequence ID" value="CAB4917413.1"/>
    <property type="molecule type" value="Genomic_DNA"/>
</dbReference>
<feature type="domain" description="DUF6457" evidence="1">
    <location>
        <begin position="5"/>
        <end position="56"/>
    </location>
</feature>
<proteinExistence type="predicted"/>
<evidence type="ECO:0000313" key="2">
    <source>
        <dbReference type="EMBL" id="CAB4917413.1"/>
    </source>
</evidence>
<protein>
    <submittedName>
        <fullName evidence="2">Unannotated protein</fullName>
    </submittedName>
</protein>
<dbReference type="InterPro" id="IPR045598">
    <property type="entry name" value="DUF6457"/>
</dbReference>
<reference evidence="2" key="1">
    <citation type="submission" date="2020-05" db="EMBL/GenBank/DDBJ databases">
        <authorList>
            <person name="Chiriac C."/>
            <person name="Salcher M."/>
            <person name="Ghai R."/>
            <person name="Kavagutti S V."/>
        </authorList>
    </citation>
    <scope>NUCLEOTIDE SEQUENCE</scope>
</reference>
<evidence type="ECO:0000259" key="1">
    <source>
        <dbReference type="Pfam" id="PF20058"/>
    </source>
</evidence>
<organism evidence="2">
    <name type="scientific">freshwater metagenome</name>
    <dbReference type="NCBI Taxonomy" id="449393"/>
    <lineage>
        <taxon>unclassified sequences</taxon>
        <taxon>metagenomes</taxon>
        <taxon>ecological metagenomes</taxon>
    </lineage>
</organism>
<dbReference type="AlphaFoldDB" id="A0A6J7HJX4"/>
<accession>A0A6J7HJX4</accession>
<sequence>MSTDTTTIEGWLAAFADEVGSTPPTPEELQGLLDLARHAAHRSQRQAAPIACWIAGRTGRPVAECLALVEADPRLREPDED</sequence>